<sequence length="448" mass="45067">MGGWSLVQGKRGKRKARAPLLPSGAEAPRKTRKGGTAAEPSALPTGAFHPLVPAGDDVAASVVSLPVETSDGAPPAPLPPTPPAMPEASVASGASGVDPGVAGGELRSIFEEIEALGLTPVTQGEDDPLPAGLDLADLTPASPSPCSILLTAVSAPASEGPLDSLTCPAAGGTPLTAAEPVEATAGATRSGPELPGESLVGVGQPSSFPGGDPIGVFSPPDAVADPSAIEPEPGISGDPLSTPQTPESELVGPPSAHPAHGARDPAFVPPPGPPPDPGPVPSTPSDIIAAPGAVSFPSREDDPQGAASVFPCPDLLGAAILPPPLPIDPGSEADYVALVHQAPRRGSAPCLSVSVGHGAVPGAPLEDNRGLAPPPPHTLREELREFLEDVRGSRNKDGCSMTGWLDPSDGDRTSRQNQMSVFSGKMRVFRYFHIIAGTSNNDLNLPED</sequence>
<protein>
    <submittedName>
        <fullName evidence="2">Myelin protein zero-like protein 3</fullName>
    </submittedName>
</protein>
<gene>
    <name evidence="2" type="ORF">DR999_PMT14416</name>
</gene>
<dbReference type="AlphaFoldDB" id="A0A4D9E8P7"/>
<reference evidence="2 3" key="1">
    <citation type="submission" date="2019-04" db="EMBL/GenBank/DDBJ databases">
        <title>Draft genome of the big-headed turtle Platysternon megacephalum.</title>
        <authorList>
            <person name="Gong S."/>
        </authorList>
    </citation>
    <scope>NUCLEOTIDE SEQUENCE [LARGE SCALE GENOMIC DNA]</scope>
    <source>
        <strain evidence="2">DO16091913</strain>
        <tissue evidence="2">Muscle</tissue>
    </source>
</reference>
<feature type="compositionally biased region" description="Pro residues" evidence="1">
    <location>
        <begin position="74"/>
        <end position="85"/>
    </location>
</feature>
<accession>A0A4D9E8P7</accession>
<proteinExistence type="predicted"/>
<feature type="region of interest" description="Disordered" evidence="1">
    <location>
        <begin position="1"/>
        <end position="98"/>
    </location>
</feature>
<name>A0A4D9E8P7_9SAUR</name>
<feature type="region of interest" description="Disordered" evidence="1">
    <location>
        <begin position="183"/>
        <end position="308"/>
    </location>
</feature>
<dbReference type="Proteomes" id="UP000297703">
    <property type="component" value="Unassembled WGS sequence"/>
</dbReference>
<evidence type="ECO:0000313" key="2">
    <source>
        <dbReference type="EMBL" id="TFK03194.1"/>
    </source>
</evidence>
<organism evidence="2 3">
    <name type="scientific">Platysternon megacephalum</name>
    <name type="common">big-headed turtle</name>
    <dbReference type="NCBI Taxonomy" id="55544"/>
    <lineage>
        <taxon>Eukaryota</taxon>
        <taxon>Metazoa</taxon>
        <taxon>Chordata</taxon>
        <taxon>Craniata</taxon>
        <taxon>Vertebrata</taxon>
        <taxon>Euteleostomi</taxon>
        <taxon>Archelosauria</taxon>
        <taxon>Testudinata</taxon>
        <taxon>Testudines</taxon>
        <taxon>Cryptodira</taxon>
        <taxon>Durocryptodira</taxon>
        <taxon>Testudinoidea</taxon>
        <taxon>Platysternidae</taxon>
        <taxon>Platysternon</taxon>
    </lineage>
</organism>
<feature type="region of interest" description="Disordered" evidence="1">
    <location>
        <begin position="393"/>
        <end position="415"/>
    </location>
</feature>
<feature type="compositionally biased region" description="Pro residues" evidence="1">
    <location>
        <begin position="267"/>
        <end position="282"/>
    </location>
</feature>
<keyword evidence="3" id="KW-1185">Reference proteome</keyword>
<evidence type="ECO:0000313" key="3">
    <source>
        <dbReference type="Proteomes" id="UP000297703"/>
    </source>
</evidence>
<dbReference type="EMBL" id="QXTE01000165">
    <property type="protein sequence ID" value="TFK03194.1"/>
    <property type="molecule type" value="Genomic_DNA"/>
</dbReference>
<evidence type="ECO:0000256" key="1">
    <source>
        <dbReference type="SAM" id="MobiDB-lite"/>
    </source>
</evidence>
<reference evidence="2 3" key="2">
    <citation type="submission" date="2019-04" db="EMBL/GenBank/DDBJ databases">
        <title>The genome sequence of big-headed turtle.</title>
        <authorList>
            <person name="Gong S."/>
        </authorList>
    </citation>
    <scope>NUCLEOTIDE SEQUENCE [LARGE SCALE GENOMIC DNA]</scope>
    <source>
        <strain evidence="2">DO16091913</strain>
        <tissue evidence="2">Muscle</tissue>
    </source>
</reference>
<comment type="caution">
    <text evidence="2">The sequence shown here is derived from an EMBL/GenBank/DDBJ whole genome shotgun (WGS) entry which is preliminary data.</text>
</comment>